<sequence>MSDHDLLDYDDVPTDVQNTNGALDFNDNPLDADFEADGNALAQDGTSENKDGVNKGSYAGVNAVGFRDFLLRKELTRAVTDAGFEHPSEVQQLCIPRCLLGKDVLCQAKSGMGKTAVFVLSVLHLVDYSVNNVSAVILCHTRELAHQIKDEFNRFGRYLPDMRVEAIYGGASIEDQRTLLKGPKAPHIYVGTPGRTNALIRDGSLKLDKVKLFVLDECDKMLDQHDMRSEVQSIFRATPKNKQVMMFSATMSTETRDTCQRFLRNPFKVFIDDDSKLTLHGLIQHFVKLDDQEKNRQLNNLLDTLEFNQVVIFVNSVNRAKALHLLLNECGFPAICIHRDLDQEERLKRFNEFKNFEKRILVSTDVFGRGIDIERINIVINYDVPPNPDTYLHRVARAGRFGTKGLAITFVANEEDVQKLNDIQSRFEVSISKLPESVDVSTYMNA</sequence>
<dbReference type="AlphaFoldDB" id="A0A137NZ73"/>
<evidence type="ECO:0000256" key="8">
    <source>
        <dbReference type="ARBA" id="ARBA00023242"/>
    </source>
</evidence>
<dbReference type="FunFam" id="3.40.50.300:FF:000111">
    <property type="entry name" value="DEAD-box ATP-dependent RNA helicase"/>
    <property type="match status" value="1"/>
</dbReference>
<dbReference type="InterPro" id="IPR027417">
    <property type="entry name" value="P-loop_NTPase"/>
</dbReference>
<keyword evidence="3" id="KW-0547">Nucleotide-binding</keyword>
<dbReference type="InterPro" id="IPR011545">
    <property type="entry name" value="DEAD/DEAH_box_helicase_dom"/>
</dbReference>
<keyword evidence="4" id="KW-0378">Hydrolase</keyword>
<evidence type="ECO:0000256" key="9">
    <source>
        <dbReference type="ARBA" id="ARBA00038213"/>
    </source>
</evidence>
<protein>
    <recommendedName>
        <fullName evidence="2">RNA helicase</fullName>
        <ecNumber evidence="2">3.6.4.13</ecNumber>
    </recommendedName>
</protein>
<name>A0A137NZ73_CONC2</name>
<evidence type="ECO:0000313" key="16">
    <source>
        <dbReference type="EMBL" id="KXN68032.1"/>
    </source>
</evidence>
<feature type="domain" description="DEAD-box RNA helicase Q" evidence="15">
    <location>
        <begin position="64"/>
        <end position="92"/>
    </location>
</feature>
<comment type="catalytic activity">
    <reaction evidence="10">
        <text>ATP + H2O = ADP + phosphate + H(+)</text>
        <dbReference type="Rhea" id="RHEA:13065"/>
        <dbReference type="ChEBI" id="CHEBI:15377"/>
        <dbReference type="ChEBI" id="CHEBI:15378"/>
        <dbReference type="ChEBI" id="CHEBI:30616"/>
        <dbReference type="ChEBI" id="CHEBI:43474"/>
        <dbReference type="ChEBI" id="CHEBI:456216"/>
        <dbReference type="EC" id="3.6.4.13"/>
    </reaction>
</comment>
<dbReference type="InterPro" id="IPR014014">
    <property type="entry name" value="RNA_helicase_DEAD_Q_motif"/>
</dbReference>
<dbReference type="OMA" id="YAHVEPK"/>
<dbReference type="STRING" id="796925.A0A137NZ73"/>
<dbReference type="GO" id="GO:0005524">
    <property type="term" value="F:ATP binding"/>
    <property type="evidence" value="ECO:0007669"/>
    <property type="project" value="UniProtKB-KW"/>
</dbReference>
<evidence type="ECO:0000256" key="4">
    <source>
        <dbReference type="ARBA" id="ARBA00022801"/>
    </source>
</evidence>
<keyword evidence="6" id="KW-0509">mRNA transport</keyword>
<feature type="region of interest" description="Disordered" evidence="12">
    <location>
        <begin position="1"/>
        <end position="22"/>
    </location>
</feature>
<keyword evidence="5" id="KW-0347">Helicase</keyword>
<dbReference type="EC" id="3.6.4.13" evidence="2"/>
<dbReference type="GO" id="GO:0006406">
    <property type="term" value="P:mRNA export from nucleus"/>
    <property type="evidence" value="ECO:0007669"/>
    <property type="project" value="EnsemblFungi"/>
</dbReference>
<dbReference type="OrthoDB" id="10265785at2759"/>
<evidence type="ECO:0000259" key="13">
    <source>
        <dbReference type="PROSITE" id="PS51192"/>
    </source>
</evidence>
<dbReference type="GO" id="GO:0031124">
    <property type="term" value="P:mRNA 3'-end processing"/>
    <property type="evidence" value="ECO:0007669"/>
    <property type="project" value="EnsemblFungi"/>
</dbReference>
<gene>
    <name evidence="16" type="ORF">CONCODRAFT_79933</name>
</gene>
<dbReference type="PROSITE" id="PS51192">
    <property type="entry name" value="HELICASE_ATP_BIND_1"/>
    <property type="match status" value="1"/>
</dbReference>
<evidence type="ECO:0000256" key="10">
    <source>
        <dbReference type="ARBA" id="ARBA00047984"/>
    </source>
</evidence>
<evidence type="ECO:0000256" key="7">
    <source>
        <dbReference type="ARBA" id="ARBA00022840"/>
    </source>
</evidence>
<dbReference type="Gene3D" id="3.40.50.300">
    <property type="entry name" value="P-loop containing nucleotide triphosphate hydrolases"/>
    <property type="match status" value="2"/>
</dbReference>
<dbReference type="GO" id="GO:0016787">
    <property type="term" value="F:hydrolase activity"/>
    <property type="evidence" value="ECO:0007669"/>
    <property type="project" value="UniProtKB-KW"/>
</dbReference>
<dbReference type="GO" id="GO:0000346">
    <property type="term" value="C:transcription export complex"/>
    <property type="evidence" value="ECO:0007669"/>
    <property type="project" value="EnsemblFungi"/>
</dbReference>
<evidence type="ECO:0000256" key="1">
    <source>
        <dbReference type="ARBA" id="ARBA00004123"/>
    </source>
</evidence>
<keyword evidence="6" id="KW-0813">Transport</keyword>
<accession>A0A137NZ73</accession>
<organism evidence="16 17">
    <name type="scientific">Conidiobolus coronatus (strain ATCC 28846 / CBS 209.66 / NRRL 28638)</name>
    <name type="common">Delacroixia coronata</name>
    <dbReference type="NCBI Taxonomy" id="796925"/>
    <lineage>
        <taxon>Eukaryota</taxon>
        <taxon>Fungi</taxon>
        <taxon>Fungi incertae sedis</taxon>
        <taxon>Zoopagomycota</taxon>
        <taxon>Entomophthoromycotina</taxon>
        <taxon>Entomophthoromycetes</taxon>
        <taxon>Entomophthorales</taxon>
        <taxon>Ancylistaceae</taxon>
        <taxon>Conidiobolus</taxon>
    </lineage>
</organism>
<dbReference type="PROSITE" id="PS51195">
    <property type="entry name" value="Q_MOTIF"/>
    <property type="match status" value="1"/>
</dbReference>
<feature type="domain" description="Helicase C-terminal" evidence="14">
    <location>
        <begin position="297"/>
        <end position="442"/>
    </location>
</feature>
<evidence type="ECO:0000256" key="3">
    <source>
        <dbReference type="ARBA" id="ARBA00022741"/>
    </source>
</evidence>
<dbReference type="InterPro" id="IPR001650">
    <property type="entry name" value="Helicase_C-like"/>
</dbReference>
<dbReference type="Pfam" id="PF00271">
    <property type="entry name" value="Helicase_C"/>
    <property type="match status" value="1"/>
</dbReference>
<dbReference type="SMART" id="SM00490">
    <property type="entry name" value="HELICc"/>
    <property type="match status" value="1"/>
</dbReference>
<dbReference type="GO" id="GO:0003723">
    <property type="term" value="F:RNA binding"/>
    <property type="evidence" value="ECO:0007669"/>
    <property type="project" value="EnsemblFungi"/>
</dbReference>
<dbReference type="GO" id="GO:0000781">
    <property type="term" value="C:chromosome, telomeric region"/>
    <property type="evidence" value="ECO:0007669"/>
    <property type="project" value="EnsemblFungi"/>
</dbReference>
<dbReference type="CDD" id="cd18787">
    <property type="entry name" value="SF2_C_DEAD"/>
    <property type="match status" value="1"/>
</dbReference>
<reference evidence="16 17" key="1">
    <citation type="journal article" date="2015" name="Genome Biol. Evol.">
        <title>Phylogenomic analyses indicate that early fungi evolved digesting cell walls of algal ancestors of land plants.</title>
        <authorList>
            <person name="Chang Y."/>
            <person name="Wang S."/>
            <person name="Sekimoto S."/>
            <person name="Aerts A.L."/>
            <person name="Choi C."/>
            <person name="Clum A."/>
            <person name="LaButti K.M."/>
            <person name="Lindquist E.A."/>
            <person name="Yee Ngan C."/>
            <person name="Ohm R.A."/>
            <person name="Salamov A.A."/>
            <person name="Grigoriev I.V."/>
            <person name="Spatafora J.W."/>
            <person name="Berbee M.L."/>
        </authorList>
    </citation>
    <scope>NUCLEOTIDE SEQUENCE [LARGE SCALE GENOMIC DNA]</scope>
    <source>
        <strain evidence="16 17">NRRL 28638</strain>
    </source>
</reference>
<dbReference type="Proteomes" id="UP000070444">
    <property type="component" value="Unassembled WGS sequence"/>
</dbReference>
<evidence type="ECO:0000256" key="12">
    <source>
        <dbReference type="SAM" id="MobiDB-lite"/>
    </source>
</evidence>
<evidence type="ECO:0000256" key="6">
    <source>
        <dbReference type="ARBA" id="ARBA00022816"/>
    </source>
</evidence>
<proteinExistence type="inferred from homology"/>
<dbReference type="SUPFAM" id="SSF52540">
    <property type="entry name" value="P-loop containing nucleoside triphosphate hydrolases"/>
    <property type="match status" value="1"/>
</dbReference>
<keyword evidence="8" id="KW-0539">Nucleus</keyword>
<dbReference type="CDD" id="cd17950">
    <property type="entry name" value="DEADc_DDX39"/>
    <property type="match status" value="1"/>
</dbReference>
<keyword evidence="7" id="KW-0067">ATP-binding</keyword>
<dbReference type="GO" id="GO:0006283">
    <property type="term" value="P:transcription-coupled nucleotide-excision repair"/>
    <property type="evidence" value="ECO:0007669"/>
    <property type="project" value="EnsemblFungi"/>
</dbReference>
<keyword evidence="17" id="KW-1185">Reference proteome</keyword>
<dbReference type="SMART" id="SM00487">
    <property type="entry name" value="DEXDc"/>
    <property type="match status" value="1"/>
</dbReference>
<dbReference type="Pfam" id="PF00270">
    <property type="entry name" value="DEAD"/>
    <property type="match status" value="1"/>
</dbReference>
<evidence type="ECO:0000256" key="11">
    <source>
        <dbReference type="PROSITE-ProRule" id="PRU00552"/>
    </source>
</evidence>
<comment type="similarity">
    <text evidence="9">Belongs to the DEAD box helicase family. DECD subfamily.</text>
</comment>
<dbReference type="GO" id="GO:0031509">
    <property type="term" value="P:subtelomeric heterochromatin formation"/>
    <property type="evidence" value="ECO:0007669"/>
    <property type="project" value="EnsemblFungi"/>
</dbReference>
<evidence type="ECO:0000313" key="17">
    <source>
        <dbReference type="Proteomes" id="UP000070444"/>
    </source>
</evidence>
<dbReference type="EMBL" id="KQ964599">
    <property type="protein sequence ID" value="KXN68032.1"/>
    <property type="molecule type" value="Genomic_DNA"/>
</dbReference>
<evidence type="ECO:0000259" key="14">
    <source>
        <dbReference type="PROSITE" id="PS51194"/>
    </source>
</evidence>
<dbReference type="GO" id="GO:0000398">
    <property type="term" value="P:mRNA splicing, via spliceosome"/>
    <property type="evidence" value="ECO:0007669"/>
    <property type="project" value="EnsemblFungi"/>
</dbReference>
<feature type="domain" description="Helicase ATP-binding" evidence="13">
    <location>
        <begin position="95"/>
        <end position="269"/>
    </location>
</feature>
<dbReference type="GO" id="GO:0006368">
    <property type="term" value="P:transcription elongation by RNA polymerase II"/>
    <property type="evidence" value="ECO:0007669"/>
    <property type="project" value="EnsemblFungi"/>
</dbReference>
<evidence type="ECO:0000256" key="5">
    <source>
        <dbReference type="ARBA" id="ARBA00022806"/>
    </source>
</evidence>
<dbReference type="InterPro" id="IPR014001">
    <property type="entry name" value="Helicase_ATP-bd"/>
</dbReference>
<evidence type="ECO:0000256" key="2">
    <source>
        <dbReference type="ARBA" id="ARBA00012552"/>
    </source>
</evidence>
<dbReference type="GO" id="GO:0003724">
    <property type="term" value="F:RNA helicase activity"/>
    <property type="evidence" value="ECO:0007669"/>
    <property type="project" value="UniProtKB-EC"/>
</dbReference>
<feature type="short sequence motif" description="Q motif" evidence="11">
    <location>
        <begin position="64"/>
        <end position="92"/>
    </location>
</feature>
<dbReference type="PROSITE" id="PS51194">
    <property type="entry name" value="HELICASE_CTER"/>
    <property type="match status" value="1"/>
</dbReference>
<comment type="subcellular location">
    <subcellularLocation>
        <location evidence="1">Nucleus</location>
    </subcellularLocation>
</comment>
<dbReference type="PANTHER" id="PTHR47958">
    <property type="entry name" value="ATP-DEPENDENT RNA HELICASE DBP3"/>
    <property type="match status" value="1"/>
</dbReference>
<evidence type="ECO:0000259" key="15">
    <source>
        <dbReference type="PROSITE" id="PS51195"/>
    </source>
</evidence>